<organism evidence="2 3">
    <name type="scientific">Ignisphaera cupida</name>
    <dbReference type="NCBI Taxonomy" id="3050454"/>
    <lineage>
        <taxon>Archaea</taxon>
        <taxon>Thermoproteota</taxon>
        <taxon>Thermoprotei</taxon>
        <taxon>Desulfurococcales</taxon>
        <taxon>Desulfurococcaceae</taxon>
        <taxon>Ignisphaera</taxon>
    </lineage>
</organism>
<dbReference type="Pfam" id="PF12679">
    <property type="entry name" value="ABC2_membrane_2"/>
    <property type="match status" value="1"/>
</dbReference>
<proteinExistence type="predicted"/>
<evidence type="ECO:0000313" key="3">
    <source>
        <dbReference type="Proteomes" id="UP001529235"/>
    </source>
</evidence>
<keyword evidence="1" id="KW-0472">Membrane</keyword>
<name>A0ABD4Z4R2_9CREN</name>
<reference evidence="2 3" key="1">
    <citation type="submission" date="2023-05" db="EMBL/GenBank/DDBJ databases">
        <title>A new hyperthermophilic archaea 'Ignisphaera cupida' sp. nov. and description of the family 'Ignisphaeraceae' fam. nov.</title>
        <authorList>
            <person name="Podosokorskaya O.A."/>
            <person name="Elcheninov A.G."/>
            <person name="Klukina A."/>
            <person name="Merkel A.Y."/>
        </authorList>
    </citation>
    <scope>NUCLEOTIDE SEQUENCE [LARGE SCALE GENOMIC DNA]</scope>
    <source>
        <strain evidence="2 3">4213-co</strain>
    </source>
</reference>
<keyword evidence="1" id="KW-0812">Transmembrane</keyword>
<keyword evidence="1" id="KW-1133">Transmembrane helix</keyword>
<dbReference type="GO" id="GO:0005886">
    <property type="term" value="C:plasma membrane"/>
    <property type="evidence" value="ECO:0007669"/>
    <property type="project" value="UniProtKB-SubCell"/>
</dbReference>
<accession>A0ABD4Z4R2</accession>
<feature type="transmembrane region" description="Helical" evidence="1">
    <location>
        <begin position="392"/>
        <end position="414"/>
    </location>
</feature>
<feature type="transmembrane region" description="Helical" evidence="1">
    <location>
        <begin position="312"/>
        <end position="329"/>
    </location>
</feature>
<feature type="transmembrane region" description="Helical" evidence="1">
    <location>
        <begin position="356"/>
        <end position="386"/>
    </location>
</feature>
<gene>
    <name evidence="2" type="ORF">QPL79_00920</name>
</gene>
<feature type="transmembrane region" description="Helical" evidence="1">
    <location>
        <begin position="12"/>
        <end position="36"/>
    </location>
</feature>
<dbReference type="AlphaFoldDB" id="A0ABD4Z4R2"/>
<dbReference type="Proteomes" id="UP001529235">
    <property type="component" value="Unassembled WGS sequence"/>
</dbReference>
<dbReference type="EMBL" id="JASNVW010000001">
    <property type="protein sequence ID" value="MDK6027928.1"/>
    <property type="molecule type" value="Genomic_DNA"/>
</dbReference>
<keyword evidence="3" id="KW-1185">Reference proteome</keyword>
<sequence>MNPVLYDFKRGILRLSVVVAITLFILAGAGLAYMTIQTMVGTKVPYIELVAMSTLDIETGVLDLEGIVFDISTMKELGGVFEYRFTVTNISGFKVGAQPVVVWSTRDSVRFSGKLNISKNLGSLIKYNSSEYLYSLQYNITTYLGLKSGEIHYERSNVNRSIYCSTSGSYSFHVLGSVETSGAGIFGKASLMFIKFSNSTIKVVIALCTPLAKDSFELYVGEVKTARPQQAFYITTKPPSLDELKNYTLVGTVTNGVNILDVPQNFSKVTQIAFVLIQPSKTLYVQGVVPVMQRIGTTAMYVVFSLLGQADVFTRFFPILMLYLAYVYIAKPRSQGALEFVLARPVTRLELYLTRLFAGILVVVVASALFYLVAIATIATIMGIVFESYTYIMMYLGIAVSLMAFYSLCYALSAALKGGRYLAVSIFVYIFFTVIIQIIISIVAIFAVKPGPNFVENITKLSYQMAYFSPLGFNEFSKYFTMKYYETKYGVGFTPPGVEDIANPVLVGVSAIAWIVIPALLGWLVFRKANLSS</sequence>
<evidence type="ECO:0000313" key="2">
    <source>
        <dbReference type="EMBL" id="MDK6027928.1"/>
    </source>
</evidence>
<feature type="transmembrane region" description="Helical" evidence="1">
    <location>
        <begin position="505"/>
        <end position="526"/>
    </location>
</feature>
<evidence type="ECO:0000256" key="1">
    <source>
        <dbReference type="SAM" id="Phobius"/>
    </source>
</evidence>
<feature type="transmembrane region" description="Helical" evidence="1">
    <location>
        <begin position="426"/>
        <end position="448"/>
    </location>
</feature>
<protein>
    <submittedName>
        <fullName evidence="2">ABC transporter permease subunit</fullName>
    </submittedName>
</protein>
<comment type="caution">
    <text evidence="2">The sequence shown here is derived from an EMBL/GenBank/DDBJ whole genome shotgun (WGS) entry which is preliminary data.</text>
</comment>
<dbReference type="RefSeq" id="WP_285272906.1">
    <property type="nucleotide sequence ID" value="NZ_JASNVW010000001.1"/>
</dbReference>